<keyword evidence="1" id="KW-0472">Membrane</keyword>
<feature type="transmembrane region" description="Helical" evidence="1">
    <location>
        <begin position="125"/>
        <end position="142"/>
    </location>
</feature>
<feature type="transmembrane region" description="Helical" evidence="1">
    <location>
        <begin position="205"/>
        <end position="222"/>
    </location>
</feature>
<feature type="domain" description="DUF1468" evidence="2">
    <location>
        <begin position="9"/>
        <end position="139"/>
    </location>
</feature>
<evidence type="ECO:0000313" key="3">
    <source>
        <dbReference type="EMBL" id="MBT9813837.1"/>
    </source>
</evidence>
<dbReference type="Proteomes" id="UP000708338">
    <property type="component" value="Unassembled WGS sequence"/>
</dbReference>
<organism evidence="3 4">
    <name type="scientific">Enterocloster citroniae</name>
    <dbReference type="NCBI Taxonomy" id="358743"/>
    <lineage>
        <taxon>Bacteria</taxon>
        <taxon>Bacillati</taxon>
        <taxon>Bacillota</taxon>
        <taxon>Clostridia</taxon>
        <taxon>Lachnospirales</taxon>
        <taxon>Lachnospiraceae</taxon>
        <taxon>Enterocloster</taxon>
    </lineage>
</organism>
<proteinExistence type="predicted"/>
<feature type="transmembrane region" description="Helical" evidence="1">
    <location>
        <begin position="7"/>
        <end position="24"/>
    </location>
</feature>
<dbReference type="AlphaFoldDB" id="A0AA41KAR1"/>
<gene>
    <name evidence="3" type="ORF">GPL26_30165</name>
</gene>
<evidence type="ECO:0000259" key="2">
    <source>
        <dbReference type="Pfam" id="PF07331"/>
    </source>
</evidence>
<comment type="caution">
    <text evidence="3">The sequence shown here is derived from an EMBL/GenBank/DDBJ whole genome shotgun (WGS) entry which is preliminary data.</text>
</comment>
<feature type="transmembrane region" description="Helical" evidence="1">
    <location>
        <begin position="44"/>
        <end position="62"/>
    </location>
</feature>
<keyword evidence="1" id="KW-1133">Transmembrane helix</keyword>
<dbReference type="EMBL" id="WQPS01000171">
    <property type="protein sequence ID" value="MBT9813837.1"/>
    <property type="molecule type" value="Genomic_DNA"/>
</dbReference>
<evidence type="ECO:0000313" key="4">
    <source>
        <dbReference type="Proteomes" id="UP000708338"/>
    </source>
</evidence>
<protein>
    <recommendedName>
        <fullName evidence="2">DUF1468 domain-containing protein</fullName>
    </recommendedName>
</protein>
<dbReference type="RefSeq" id="WP_025484335.1">
    <property type="nucleotide sequence ID" value="NZ_CABJDD010000030.1"/>
</dbReference>
<dbReference type="InterPro" id="IPR009936">
    <property type="entry name" value="DUF1468"/>
</dbReference>
<name>A0AA41KAR1_9FIRM</name>
<evidence type="ECO:0000256" key="1">
    <source>
        <dbReference type="SAM" id="Phobius"/>
    </source>
</evidence>
<sequence length="233" mass="25409">MKLNVKLMPAFMTVLSALYFIYVLSGGDTTLSADAVGGDPGGKVLPLAMAVFMFAGFLYITLKERPDGQGMDPGTKKLFITTLLLSVLYVLLIRHIGFILLSSVLLYCLEYIYTTIDQDRDMKQAVLGGLGTMGITVLAYLIMRTITKSLMHLGRIGTLPGIFTASTFQAMISLVYVALFTFAAGRTLCRRLKAGGMKQIADPGLLTLATVLFLYVVFKQFFSVNLAPGILDF</sequence>
<feature type="transmembrane region" description="Helical" evidence="1">
    <location>
        <begin position="162"/>
        <end position="184"/>
    </location>
</feature>
<reference evidence="3" key="1">
    <citation type="journal article" date="2021" name="Gut Microbes">
        <title>A synthetic consortium of 100 gut commensals modulates the composition and function in a colon model of the microbiome of elderly subjects.</title>
        <authorList>
            <person name="Perez M."/>
            <person name="Ntemiri A."/>
            <person name="Tan H."/>
            <person name="Harris H.M.B."/>
            <person name="Roager H.M."/>
            <person name="Ribiere C."/>
            <person name="O'Toole P.W."/>
        </authorList>
    </citation>
    <scope>NUCLEOTIDE SEQUENCE</scope>
    <source>
        <strain evidence="3">MCC335</strain>
    </source>
</reference>
<accession>A0AA41KAR1</accession>
<keyword evidence="1" id="KW-0812">Transmembrane</keyword>
<dbReference type="Pfam" id="PF07331">
    <property type="entry name" value="TctB"/>
    <property type="match status" value="1"/>
</dbReference>